<evidence type="ECO:0000256" key="3">
    <source>
        <dbReference type="ARBA" id="ARBA00038401"/>
    </source>
</evidence>
<organism evidence="4 5">
    <name type="scientific">Paragonimus skrjabini miyazakii</name>
    <dbReference type="NCBI Taxonomy" id="59628"/>
    <lineage>
        <taxon>Eukaryota</taxon>
        <taxon>Metazoa</taxon>
        <taxon>Spiralia</taxon>
        <taxon>Lophotrochozoa</taxon>
        <taxon>Platyhelminthes</taxon>
        <taxon>Trematoda</taxon>
        <taxon>Digenea</taxon>
        <taxon>Plagiorchiida</taxon>
        <taxon>Troglotremata</taxon>
        <taxon>Troglotrematidae</taxon>
        <taxon>Paragonimus</taxon>
    </lineage>
</organism>
<keyword evidence="5" id="KW-1185">Reference proteome</keyword>
<dbReference type="Proteomes" id="UP000822476">
    <property type="component" value="Unassembled WGS sequence"/>
</dbReference>
<accession>A0A8S9YT63</accession>
<dbReference type="PANTHER" id="PTHR23424:SF23">
    <property type="entry name" value="PROTEIN SAAL1"/>
    <property type="match status" value="1"/>
</dbReference>
<dbReference type="Gene3D" id="1.25.10.10">
    <property type="entry name" value="Leucine-rich Repeat Variant"/>
    <property type="match status" value="1"/>
</dbReference>
<protein>
    <recommendedName>
        <fullName evidence="6">Protein SAAL1</fullName>
    </recommendedName>
</protein>
<comment type="caution">
    <text evidence="4">The sequence shown here is derived from an EMBL/GenBank/DDBJ whole genome shotgun (WGS) entry which is preliminary data.</text>
</comment>
<dbReference type="EMBL" id="JTDE01005653">
    <property type="protein sequence ID" value="KAF7248022.1"/>
    <property type="molecule type" value="Genomic_DNA"/>
</dbReference>
<dbReference type="InterPro" id="IPR016024">
    <property type="entry name" value="ARM-type_fold"/>
</dbReference>
<reference evidence="4" key="1">
    <citation type="submission" date="2019-07" db="EMBL/GenBank/DDBJ databases">
        <title>Annotation for the trematode Paragonimus miyazaki's.</title>
        <authorList>
            <person name="Choi Y.-J."/>
        </authorList>
    </citation>
    <scope>NUCLEOTIDE SEQUENCE</scope>
    <source>
        <strain evidence="4">Japan</strain>
    </source>
</reference>
<evidence type="ECO:0000313" key="5">
    <source>
        <dbReference type="Proteomes" id="UP000822476"/>
    </source>
</evidence>
<dbReference type="InterPro" id="IPR011989">
    <property type="entry name" value="ARM-like"/>
</dbReference>
<keyword evidence="2" id="KW-0539">Nucleus</keyword>
<evidence type="ECO:0008006" key="6">
    <source>
        <dbReference type="Google" id="ProtNLM"/>
    </source>
</evidence>
<sequence>MCTRNPSPPPDLSDELQHADTIGDTAYSKRWLFSLLMDLLKLIKSNSEKSELVEELDPDLEERLCCLWDLTVNHDVLPYLEEFNLVSILSEVLNCERFPRLLEICVGVLANMAYSTGACQKMSDDETFINRILALFYSRDTPTLTEVCRLVQTVLASDEHSMAWLTTIRFQSDFVDNLLFILKNSKNGHLLIAAIRLLDGITRGDDSLAEVWCGSDLLDAILVAQHQMKWLHGNEVEIIHRLLYTFSSNVTGVSALIKSFDSLLPTFGIYLRKVCEDEPHLIPFSTYYNSLRAIIPVIDAVVASLSPSDAASCFSSDDSVLPCLLHVTLGCQKQLRDVPLVRGILADLNILFKDVIRAVESTLREATCSSDDLTVLGSWYTQDLRWICNLDLASYATLREAFLSCCLNDGATETRNHLLFLCNRLKLSTLLESLTDDC</sequence>
<comment type="subcellular location">
    <subcellularLocation>
        <location evidence="1">Nucleus</location>
    </subcellularLocation>
</comment>
<evidence type="ECO:0000313" key="4">
    <source>
        <dbReference type="EMBL" id="KAF7248022.1"/>
    </source>
</evidence>
<name>A0A8S9YT63_9TREM</name>
<proteinExistence type="inferred from homology"/>
<dbReference type="InterPro" id="IPR052464">
    <property type="entry name" value="Synovial_Prolif_Regulator"/>
</dbReference>
<comment type="similarity">
    <text evidence="3">Belongs to the SAAL1 family.</text>
</comment>
<dbReference type="GO" id="GO:0005634">
    <property type="term" value="C:nucleus"/>
    <property type="evidence" value="ECO:0007669"/>
    <property type="project" value="UniProtKB-SubCell"/>
</dbReference>
<gene>
    <name evidence="4" type="ORF">EG68_09920</name>
</gene>
<dbReference type="PANTHER" id="PTHR23424">
    <property type="entry name" value="SERUM AMYLOID A"/>
    <property type="match status" value="1"/>
</dbReference>
<dbReference type="AlphaFoldDB" id="A0A8S9YT63"/>
<dbReference type="OrthoDB" id="2156856at2759"/>
<evidence type="ECO:0000256" key="1">
    <source>
        <dbReference type="ARBA" id="ARBA00004123"/>
    </source>
</evidence>
<dbReference type="SUPFAM" id="SSF48371">
    <property type="entry name" value="ARM repeat"/>
    <property type="match status" value="1"/>
</dbReference>
<evidence type="ECO:0000256" key="2">
    <source>
        <dbReference type="ARBA" id="ARBA00023242"/>
    </source>
</evidence>